<protein>
    <submittedName>
        <fullName evidence="1">GMC oxidoreductase</fullName>
    </submittedName>
</protein>
<evidence type="ECO:0000313" key="2">
    <source>
        <dbReference type="Proteomes" id="UP000814033"/>
    </source>
</evidence>
<accession>A0ACB8S9D9</accession>
<keyword evidence="2" id="KW-1185">Reference proteome</keyword>
<comment type="caution">
    <text evidence="1">The sequence shown here is derived from an EMBL/GenBank/DDBJ whole genome shotgun (WGS) entry which is preliminary data.</text>
</comment>
<reference evidence="1" key="2">
    <citation type="journal article" date="2022" name="New Phytol.">
        <title>Evolutionary transition to the ectomycorrhizal habit in the genomes of a hyperdiverse lineage of mushroom-forming fungi.</title>
        <authorList>
            <person name="Looney B."/>
            <person name="Miyauchi S."/>
            <person name="Morin E."/>
            <person name="Drula E."/>
            <person name="Courty P.E."/>
            <person name="Kohler A."/>
            <person name="Kuo A."/>
            <person name="LaButti K."/>
            <person name="Pangilinan J."/>
            <person name="Lipzen A."/>
            <person name="Riley R."/>
            <person name="Andreopoulos W."/>
            <person name="He G."/>
            <person name="Johnson J."/>
            <person name="Nolan M."/>
            <person name="Tritt A."/>
            <person name="Barry K.W."/>
            <person name="Grigoriev I.V."/>
            <person name="Nagy L.G."/>
            <person name="Hibbett D."/>
            <person name="Henrissat B."/>
            <person name="Matheny P.B."/>
            <person name="Labbe J."/>
            <person name="Martin F.M."/>
        </authorList>
    </citation>
    <scope>NUCLEOTIDE SEQUENCE</scope>
    <source>
        <strain evidence="1">FP105234-sp</strain>
    </source>
</reference>
<proteinExistence type="predicted"/>
<organism evidence="1 2">
    <name type="scientific">Auriscalpium vulgare</name>
    <dbReference type="NCBI Taxonomy" id="40419"/>
    <lineage>
        <taxon>Eukaryota</taxon>
        <taxon>Fungi</taxon>
        <taxon>Dikarya</taxon>
        <taxon>Basidiomycota</taxon>
        <taxon>Agaricomycotina</taxon>
        <taxon>Agaricomycetes</taxon>
        <taxon>Russulales</taxon>
        <taxon>Auriscalpiaceae</taxon>
        <taxon>Auriscalpium</taxon>
    </lineage>
</organism>
<sequence length="601" mass="63694">MRPAVLSLVPVLGLLQPALAALYTSPAQLPAGRKYDYVVVGGGLGGGVVAARLAETASKNVLLIEAGPRLVPNRDIETIAIPFLCVGLAPDTPADWNYTSTVQPGLAGRTIDYPRGRVLGGSSSINYMIWNTGSSDDWDRYARVTGDSGWSWKAIQPFIKKVERIVPPADNHNTTGEYIPSIHGTSGPLGISLQGYPSLLDSRVIATTEQLSAEFPLNPDMNSGNPIGIGYSQFSVENGSRTSSATAYLEPALSSGSNLDVLVNTQVTKLFQTGTEQGLPAIRGVQFAQSAEGPFYVVNATTEVILSAGAIGTPQLLLLSGIGGSADLKKLGINTLVNLPDVGKNLQDHTVLPNIWSINATQTPDDYARNATLINDDLTQWATTGTGQLATPPATNIGWFRLPKNASIFDTLTDPSAGPTSPHYEFIFAEVWDSFTLPTPTTGHYMILSSNLFTPTSRGSVTLNTTNPFDFPIIDPALLNSAFDIYTIREAVKAAQRFMAAPAWDGFVIEQAGNFAGVTTDAEVEAYARANAATVFHPVGTAAMSPKGASSGVVDPNLTVKGTRGLRIVDASIFPYVPSMHPQGLVYLVAERAVTLIKAGC</sequence>
<dbReference type="Proteomes" id="UP000814033">
    <property type="component" value="Unassembled WGS sequence"/>
</dbReference>
<dbReference type="EMBL" id="MU275845">
    <property type="protein sequence ID" value="KAI0052418.1"/>
    <property type="molecule type" value="Genomic_DNA"/>
</dbReference>
<name>A0ACB8S9D9_9AGAM</name>
<evidence type="ECO:0000313" key="1">
    <source>
        <dbReference type="EMBL" id="KAI0052418.1"/>
    </source>
</evidence>
<reference evidence="1" key="1">
    <citation type="submission" date="2021-02" db="EMBL/GenBank/DDBJ databases">
        <authorList>
            <consortium name="DOE Joint Genome Institute"/>
            <person name="Ahrendt S."/>
            <person name="Looney B.P."/>
            <person name="Miyauchi S."/>
            <person name="Morin E."/>
            <person name="Drula E."/>
            <person name="Courty P.E."/>
            <person name="Chicoki N."/>
            <person name="Fauchery L."/>
            <person name="Kohler A."/>
            <person name="Kuo A."/>
            <person name="Labutti K."/>
            <person name="Pangilinan J."/>
            <person name="Lipzen A."/>
            <person name="Riley R."/>
            <person name="Andreopoulos W."/>
            <person name="He G."/>
            <person name="Johnson J."/>
            <person name="Barry K.W."/>
            <person name="Grigoriev I.V."/>
            <person name="Nagy L."/>
            <person name="Hibbett D."/>
            <person name="Henrissat B."/>
            <person name="Matheny P.B."/>
            <person name="Labbe J."/>
            <person name="Martin F."/>
        </authorList>
    </citation>
    <scope>NUCLEOTIDE SEQUENCE</scope>
    <source>
        <strain evidence="1">FP105234-sp</strain>
    </source>
</reference>
<gene>
    <name evidence="1" type="ORF">FA95DRAFT_1580037</name>
</gene>